<name>A0ABW3MQV7_9PSEU</name>
<proteinExistence type="predicted"/>
<dbReference type="Proteomes" id="UP001597045">
    <property type="component" value="Unassembled WGS sequence"/>
</dbReference>
<evidence type="ECO:0000313" key="1">
    <source>
        <dbReference type="EMBL" id="MFD1052387.1"/>
    </source>
</evidence>
<evidence type="ECO:0000313" key="2">
    <source>
        <dbReference type="Proteomes" id="UP001597045"/>
    </source>
</evidence>
<feature type="non-terminal residue" evidence="1">
    <location>
        <position position="1"/>
    </location>
</feature>
<organism evidence="1 2">
    <name type="scientific">Kibdelosporangium lantanae</name>
    <dbReference type="NCBI Taxonomy" id="1497396"/>
    <lineage>
        <taxon>Bacteria</taxon>
        <taxon>Bacillati</taxon>
        <taxon>Actinomycetota</taxon>
        <taxon>Actinomycetes</taxon>
        <taxon>Pseudonocardiales</taxon>
        <taxon>Pseudonocardiaceae</taxon>
        <taxon>Kibdelosporangium</taxon>
    </lineage>
</organism>
<sequence length="158" mass="15836">AQSHPGATYQEAVVTGSNPFADPTHAGEIAASLGASHVMTSAFLGNPGVFQTAKAQGFGVFGMAPTDCAAGQGTVVDSLVQRFDVEINDALDAIDAGKGGQLRSYGLKENVVSVHGLEPDVAGSQCGIAAHSDVITKVSATKDKIVAGELTVAEPAAG</sequence>
<protein>
    <submittedName>
        <fullName evidence="1">BMP family ABC transporter substrate-binding protein</fullName>
    </submittedName>
</protein>
<comment type="caution">
    <text evidence="1">The sequence shown here is derived from an EMBL/GenBank/DDBJ whole genome shotgun (WGS) entry which is preliminary data.</text>
</comment>
<gene>
    <name evidence="1" type="ORF">ACFQ1S_45800</name>
</gene>
<dbReference type="Gene3D" id="3.40.50.2300">
    <property type="match status" value="1"/>
</dbReference>
<reference evidence="2" key="1">
    <citation type="journal article" date="2019" name="Int. J. Syst. Evol. Microbiol.">
        <title>The Global Catalogue of Microorganisms (GCM) 10K type strain sequencing project: providing services to taxonomists for standard genome sequencing and annotation.</title>
        <authorList>
            <consortium name="The Broad Institute Genomics Platform"/>
            <consortium name="The Broad Institute Genome Sequencing Center for Infectious Disease"/>
            <person name="Wu L."/>
            <person name="Ma J."/>
        </authorList>
    </citation>
    <scope>NUCLEOTIDE SEQUENCE [LARGE SCALE GENOMIC DNA]</scope>
    <source>
        <strain evidence="2">JCM 31486</strain>
    </source>
</reference>
<dbReference type="EMBL" id="JBHTIS010004377">
    <property type="protein sequence ID" value="MFD1052387.1"/>
    <property type="molecule type" value="Genomic_DNA"/>
</dbReference>
<accession>A0ABW3MQV7</accession>
<keyword evidence="2" id="KW-1185">Reference proteome</keyword>